<keyword evidence="1" id="KW-1133">Transmembrane helix</keyword>
<gene>
    <name evidence="3" type="ORF">VaNZ11_003088</name>
</gene>
<keyword evidence="1" id="KW-0812">Transmembrane</keyword>
<comment type="caution">
    <text evidence="3">The sequence shown here is derived from an EMBL/GenBank/DDBJ whole genome shotgun (WGS) entry which is preliminary data.</text>
</comment>
<evidence type="ECO:0008006" key="5">
    <source>
        <dbReference type="Google" id="ProtNLM"/>
    </source>
</evidence>
<feature type="signal peptide" evidence="2">
    <location>
        <begin position="1"/>
        <end position="18"/>
    </location>
</feature>
<reference evidence="3 4" key="1">
    <citation type="journal article" date="2023" name="IScience">
        <title>Expanded male sex-determining region conserved during the evolution of homothallism in the green alga Volvox.</title>
        <authorList>
            <person name="Yamamoto K."/>
            <person name="Matsuzaki R."/>
            <person name="Mahakham W."/>
            <person name="Heman W."/>
            <person name="Sekimoto H."/>
            <person name="Kawachi M."/>
            <person name="Minakuchi Y."/>
            <person name="Toyoda A."/>
            <person name="Nozaki H."/>
        </authorList>
    </citation>
    <scope>NUCLEOTIDE SEQUENCE [LARGE SCALE GENOMIC DNA]</scope>
    <source>
        <strain evidence="3 4">NIES-4468</strain>
    </source>
</reference>
<feature type="transmembrane region" description="Helical" evidence="1">
    <location>
        <begin position="107"/>
        <end position="126"/>
    </location>
</feature>
<evidence type="ECO:0000256" key="2">
    <source>
        <dbReference type="SAM" id="SignalP"/>
    </source>
</evidence>
<evidence type="ECO:0000313" key="4">
    <source>
        <dbReference type="Proteomes" id="UP001165090"/>
    </source>
</evidence>
<dbReference type="Proteomes" id="UP001165090">
    <property type="component" value="Unassembled WGS sequence"/>
</dbReference>
<name>A0ABQ5RTE6_9CHLO</name>
<organism evidence="3 4">
    <name type="scientific">Volvox africanus</name>
    <dbReference type="NCBI Taxonomy" id="51714"/>
    <lineage>
        <taxon>Eukaryota</taxon>
        <taxon>Viridiplantae</taxon>
        <taxon>Chlorophyta</taxon>
        <taxon>core chlorophytes</taxon>
        <taxon>Chlorophyceae</taxon>
        <taxon>CS clade</taxon>
        <taxon>Chlamydomonadales</taxon>
        <taxon>Volvocaceae</taxon>
        <taxon>Volvox</taxon>
    </lineage>
</organism>
<evidence type="ECO:0000256" key="1">
    <source>
        <dbReference type="SAM" id="Phobius"/>
    </source>
</evidence>
<proteinExistence type="predicted"/>
<accession>A0ABQ5RTE6</accession>
<keyword evidence="1" id="KW-0472">Membrane</keyword>
<dbReference type="EMBL" id="BSDZ01000008">
    <property type="protein sequence ID" value="GLI60871.1"/>
    <property type="molecule type" value="Genomic_DNA"/>
</dbReference>
<evidence type="ECO:0000313" key="3">
    <source>
        <dbReference type="EMBL" id="GLI60871.1"/>
    </source>
</evidence>
<protein>
    <recommendedName>
        <fullName evidence="5">Secreted protein</fullName>
    </recommendedName>
</protein>
<sequence>MQWLFLVLAGTILNRCHGHEMPIPLLYNITLQFQPTTSPMSFDDRYSWFPITSATAVDGLTYCGRLQQKLVRRKGLEHGAGSLNMTPPPDRTRMCQMKQKSPKPGNLLGCVFFTLVASALLHTAHLRRTCSRCKSDADVLSRPRVRS</sequence>
<keyword evidence="4" id="KW-1185">Reference proteome</keyword>
<feature type="chain" id="PRO_5045827630" description="Secreted protein" evidence="2">
    <location>
        <begin position="19"/>
        <end position="147"/>
    </location>
</feature>
<keyword evidence="2" id="KW-0732">Signal</keyword>